<comment type="caution">
    <text evidence="4">The sequence shown here is derived from an EMBL/GenBank/DDBJ whole genome shotgun (WGS) entry which is preliminary data.</text>
</comment>
<dbReference type="Pfam" id="PF07228">
    <property type="entry name" value="SpoIIE"/>
    <property type="match status" value="1"/>
</dbReference>
<dbReference type="NCBIfam" id="TIGR00229">
    <property type="entry name" value="sensory_box"/>
    <property type="match status" value="2"/>
</dbReference>
<sequence>MSLDPSTYQSLKSIASTLPGYDSTAPEDKKLSFSPNALKAALDAAYEQGKKQRENLSEENNPELLFWQLMDNLPDHVYFKDLRSRFICVNRAQAKFLGLDDPNDAIGMSDFDYFPEDFAATQFQDEQEIIETGVGYSLHEEKHVRGENNRQRFIISSKLPLRDSDGRIRGTFGISRDITTRYLAEREVERQRNLLDLIIQILPCRIFVRDPDDRFVLANQTYKDALGIKRSREIIGHRLSEFSDEERVNRIREEDKRVREGHSILNQIDNDLTVFKESTWIVTSKVPLKGRDGSIEGIVGMTYDITEQKKAEEEARHLSKQLGMKNAQFEAELLVARQLQETLMSMGFDQERSFLRHGPSWNVEASYFYKPSHHLAGDFFDLIPISDTKLGILVCDVMGHGVKAALVTMLLRGLISEFSAILDQPAKVLAQLNKRLCALAEDQEFPRFTTAVYLILDIENGTARVANAGHPGPLWKTRDETGREMFEPCPSAEIGPALGLIPEQEFVRHEFEITETTEFLLYTDGIIEQKDAMGHEFGIQKLEEILLNNQGDGLASQIKTIKSALRLTAGTDEFDDDICIVAVKMTPNAPRENLD</sequence>
<dbReference type="SMART" id="SM00331">
    <property type="entry name" value="PP2C_SIG"/>
    <property type="match status" value="1"/>
</dbReference>
<dbReference type="PROSITE" id="PS50113">
    <property type="entry name" value="PAC"/>
    <property type="match status" value="2"/>
</dbReference>
<dbReference type="SMART" id="SM00091">
    <property type="entry name" value="PAS"/>
    <property type="match status" value="2"/>
</dbReference>
<organism evidence="4 5">
    <name type="scientific">Pelagicoccus mobilis</name>
    <dbReference type="NCBI Taxonomy" id="415221"/>
    <lineage>
        <taxon>Bacteria</taxon>
        <taxon>Pseudomonadati</taxon>
        <taxon>Verrucomicrobiota</taxon>
        <taxon>Opitutia</taxon>
        <taxon>Puniceicoccales</taxon>
        <taxon>Pelagicoccaceae</taxon>
        <taxon>Pelagicoccus</taxon>
    </lineage>
</organism>
<dbReference type="InterPro" id="IPR001932">
    <property type="entry name" value="PPM-type_phosphatase-like_dom"/>
</dbReference>
<feature type="domain" description="PAC" evidence="3">
    <location>
        <begin position="262"/>
        <end position="317"/>
    </location>
</feature>
<dbReference type="InterPro" id="IPR000014">
    <property type="entry name" value="PAS"/>
</dbReference>
<keyword evidence="1" id="KW-0378">Hydrolase</keyword>
<dbReference type="InterPro" id="IPR035965">
    <property type="entry name" value="PAS-like_dom_sf"/>
</dbReference>
<dbReference type="PANTHER" id="PTHR43156">
    <property type="entry name" value="STAGE II SPORULATION PROTEIN E-RELATED"/>
    <property type="match status" value="1"/>
</dbReference>
<dbReference type="InterPro" id="IPR036457">
    <property type="entry name" value="PPM-type-like_dom_sf"/>
</dbReference>
<dbReference type="Proteomes" id="UP000617628">
    <property type="component" value="Unassembled WGS sequence"/>
</dbReference>
<evidence type="ECO:0000313" key="5">
    <source>
        <dbReference type="Proteomes" id="UP000617628"/>
    </source>
</evidence>
<evidence type="ECO:0000259" key="3">
    <source>
        <dbReference type="PROSITE" id="PS50113"/>
    </source>
</evidence>
<dbReference type="InterPro" id="IPR000700">
    <property type="entry name" value="PAS-assoc_C"/>
</dbReference>
<name>A0A934VRM8_9BACT</name>
<reference evidence="4" key="1">
    <citation type="submission" date="2021-01" db="EMBL/GenBank/DDBJ databases">
        <title>Modified the classification status of verrucomicrobia.</title>
        <authorList>
            <person name="Feng X."/>
        </authorList>
    </citation>
    <scope>NUCLEOTIDE SEQUENCE</scope>
    <source>
        <strain evidence="4">KCTC 13126</strain>
    </source>
</reference>
<proteinExistence type="predicted"/>
<dbReference type="GO" id="GO:0016791">
    <property type="term" value="F:phosphatase activity"/>
    <property type="evidence" value="ECO:0007669"/>
    <property type="project" value="TreeGrafter"/>
</dbReference>
<dbReference type="InterPro" id="IPR052016">
    <property type="entry name" value="Bact_Sigma-Reg"/>
</dbReference>
<dbReference type="CDD" id="cd00130">
    <property type="entry name" value="PAS"/>
    <property type="match status" value="2"/>
</dbReference>
<dbReference type="Gene3D" id="3.60.40.10">
    <property type="entry name" value="PPM-type phosphatase domain"/>
    <property type="match status" value="1"/>
</dbReference>
<dbReference type="AlphaFoldDB" id="A0A934VRM8"/>
<dbReference type="SUPFAM" id="SSF81606">
    <property type="entry name" value="PP2C-like"/>
    <property type="match status" value="1"/>
</dbReference>
<dbReference type="Pfam" id="PF08448">
    <property type="entry name" value="PAS_4"/>
    <property type="match status" value="2"/>
</dbReference>
<protein>
    <submittedName>
        <fullName evidence="4">SpoIIE family protein phosphatase</fullName>
    </submittedName>
</protein>
<evidence type="ECO:0000256" key="1">
    <source>
        <dbReference type="ARBA" id="ARBA00022801"/>
    </source>
</evidence>
<accession>A0A934VRM8</accession>
<dbReference type="EMBL" id="JAENIL010000026">
    <property type="protein sequence ID" value="MBK1878120.1"/>
    <property type="molecule type" value="Genomic_DNA"/>
</dbReference>
<dbReference type="InterPro" id="IPR013656">
    <property type="entry name" value="PAS_4"/>
</dbReference>
<dbReference type="PANTHER" id="PTHR43156:SF2">
    <property type="entry name" value="STAGE II SPORULATION PROTEIN E"/>
    <property type="match status" value="1"/>
</dbReference>
<evidence type="ECO:0000313" key="4">
    <source>
        <dbReference type="EMBL" id="MBK1878120.1"/>
    </source>
</evidence>
<dbReference type="SUPFAM" id="SSF55785">
    <property type="entry name" value="PYP-like sensor domain (PAS domain)"/>
    <property type="match status" value="2"/>
</dbReference>
<keyword evidence="5" id="KW-1185">Reference proteome</keyword>
<dbReference type="Gene3D" id="3.30.450.20">
    <property type="entry name" value="PAS domain"/>
    <property type="match status" value="2"/>
</dbReference>
<dbReference type="PROSITE" id="PS50112">
    <property type="entry name" value="PAS"/>
    <property type="match status" value="1"/>
</dbReference>
<dbReference type="RefSeq" id="WP_200356333.1">
    <property type="nucleotide sequence ID" value="NZ_JAENIL010000026.1"/>
</dbReference>
<feature type="domain" description="PAS" evidence="2">
    <location>
        <begin position="191"/>
        <end position="262"/>
    </location>
</feature>
<evidence type="ECO:0000259" key="2">
    <source>
        <dbReference type="PROSITE" id="PS50112"/>
    </source>
</evidence>
<feature type="domain" description="PAC" evidence="3">
    <location>
        <begin position="137"/>
        <end position="190"/>
    </location>
</feature>
<gene>
    <name evidence="4" type="ORF">JIN87_14670</name>
</gene>